<accession>A0A5S4F7M1</accession>
<dbReference type="OrthoDB" id="4915395at2"/>
<keyword evidence="2" id="KW-1185">Reference proteome</keyword>
<sequence>MSGDPGFQSRINDALAQRSGDAVISDVKTVVAREIEAVDRRVSIKATDYFTHSFIPDFVLLWNDDGKEATRDVYLRHNISNPIIANDLETLHEGGPLFLGLRASTDIPQETTERLEAYDDCLVSEARALEEFIPGHAQTVISQIVNESLMRGARGVLTHKQAAEMAKSAAQIERRIANQATPIVETSLGQFNSLFQREYSLRIERVAQLLWMSHGGQLEEFPGSKSLTVRLSERELTRLLPLILRSETIDNRLFWRQLGELVTLPTLESLVNIAASGNLDLLINCNIDRIPVSQMALRYSAPRLFDTPESFQWTIRESILTLETADMSLSFVSDRRRLAKWPSPGRPPTWREIQPRSAKYLIEGIELFGPTARADVQAQPIGGTSSLGNIDQMNAALGDQARVGSMSVRVPGTSRTVICDFERSTVDSGERPIDLRPLARHGLDLLYQASDALLEQLDLFFGDAPVFTDS</sequence>
<dbReference type="EMBL" id="VCKY01000136">
    <property type="protein sequence ID" value="TMR12381.1"/>
    <property type="molecule type" value="Genomic_DNA"/>
</dbReference>
<reference evidence="1 2" key="1">
    <citation type="submission" date="2019-05" db="EMBL/GenBank/DDBJ databases">
        <title>Draft genome sequence of Nonomuraea turkmeniaca DSM 43926.</title>
        <authorList>
            <person name="Saricaoglu S."/>
            <person name="Isik K."/>
        </authorList>
    </citation>
    <scope>NUCLEOTIDE SEQUENCE [LARGE SCALE GENOMIC DNA]</scope>
    <source>
        <strain evidence="1 2">DSM 43926</strain>
    </source>
</reference>
<organism evidence="1 2">
    <name type="scientific">Nonomuraea turkmeniaca</name>
    <dbReference type="NCBI Taxonomy" id="103838"/>
    <lineage>
        <taxon>Bacteria</taxon>
        <taxon>Bacillati</taxon>
        <taxon>Actinomycetota</taxon>
        <taxon>Actinomycetes</taxon>
        <taxon>Streptosporangiales</taxon>
        <taxon>Streptosporangiaceae</taxon>
        <taxon>Nonomuraea</taxon>
    </lineage>
</organism>
<protein>
    <submittedName>
        <fullName evidence="1">Uncharacterized protein</fullName>
    </submittedName>
</protein>
<name>A0A5S4F7M1_9ACTN</name>
<dbReference type="Proteomes" id="UP000309128">
    <property type="component" value="Unassembled WGS sequence"/>
</dbReference>
<gene>
    <name evidence="1" type="ORF">ETD86_32900</name>
</gene>
<evidence type="ECO:0000313" key="2">
    <source>
        <dbReference type="Proteomes" id="UP000309128"/>
    </source>
</evidence>
<evidence type="ECO:0000313" key="1">
    <source>
        <dbReference type="EMBL" id="TMR12381.1"/>
    </source>
</evidence>
<proteinExistence type="predicted"/>
<comment type="caution">
    <text evidence="1">The sequence shown here is derived from an EMBL/GenBank/DDBJ whole genome shotgun (WGS) entry which is preliminary data.</text>
</comment>
<dbReference type="AlphaFoldDB" id="A0A5S4F7M1"/>
<dbReference type="RefSeq" id="WP_138670548.1">
    <property type="nucleotide sequence ID" value="NZ_VCKY01000136.1"/>
</dbReference>